<keyword evidence="3" id="KW-0813">Transport</keyword>
<reference evidence="7" key="2">
    <citation type="journal article" date="2020" name="Microorganisms">
        <title>Osmotic Adaptation and Compatible Solute Biosynthesis of Phototrophic Bacteria as Revealed from Genome Analyses.</title>
        <authorList>
            <person name="Imhoff J.F."/>
            <person name="Rahn T."/>
            <person name="Kunzel S."/>
            <person name="Keller A."/>
            <person name="Neulinger S.C."/>
        </authorList>
    </citation>
    <scope>NUCLEOTIDE SEQUENCE</scope>
    <source>
        <strain evidence="7">DSM 4395</strain>
    </source>
</reference>
<evidence type="ECO:0000256" key="4">
    <source>
        <dbReference type="ARBA" id="ARBA00022729"/>
    </source>
</evidence>
<dbReference type="InterPro" id="IPR005669">
    <property type="entry name" value="Thiosulph/SO4-bd"/>
</dbReference>
<dbReference type="Gene3D" id="3.40.50.410">
    <property type="entry name" value="von Willebrand factor, type A domain"/>
    <property type="match status" value="1"/>
</dbReference>
<dbReference type="GO" id="GO:0140104">
    <property type="term" value="F:molecular carrier activity"/>
    <property type="evidence" value="ECO:0007669"/>
    <property type="project" value="InterPro"/>
</dbReference>
<proteinExistence type="inferred from homology"/>
<evidence type="ECO:0000313" key="8">
    <source>
        <dbReference type="Proteomes" id="UP001296967"/>
    </source>
</evidence>
<dbReference type="PANTHER" id="PTHR30368">
    <property type="entry name" value="SULFATE-BINDING PROTEIN"/>
    <property type="match status" value="1"/>
</dbReference>
<gene>
    <name evidence="7" type="ORF">CCR82_02025</name>
</gene>
<dbReference type="PROSITE" id="PS50234">
    <property type="entry name" value="VWFA"/>
    <property type="match status" value="1"/>
</dbReference>
<evidence type="ECO:0000256" key="3">
    <source>
        <dbReference type="ARBA" id="ARBA00022448"/>
    </source>
</evidence>
<dbReference type="EMBL" id="NHSF01000013">
    <property type="protein sequence ID" value="MBK5929340.1"/>
    <property type="molecule type" value="Genomic_DNA"/>
</dbReference>
<organism evidence="7 8">
    <name type="scientific">Halochromatium salexigens</name>
    <name type="common">Chromatium salexigens</name>
    <dbReference type="NCBI Taxonomy" id="49447"/>
    <lineage>
        <taxon>Bacteria</taxon>
        <taxon>Pseudomonadati</taxon>
        <taxon>Pseudomonadota</taxon>
        <taxon>Gammaproteobacteria</taxon>
        <taxon>Chromatiales</taxon>
        <taxon>Chromatiaceae</taxon>
        <taxon>Halochromatium</taxon>
    </lineage>
</organism>
<accession>A0AAJ0XF42</accession>
<keyword evidence="8" id="KW-1185">Reference proteome</keyword>
<reference evidence="7" key="1">
    <citation type="submission" date="2017-05" db="EMBL/GenBank/DDBJ databases">
        <authorList>
            <person name="Imhoff J.F."/>
            <person name="Rahn T."/>
            <person name="Kuenzel S."/>
            <person name="Neulinger S.C."/>
        </authorList>
    </citation>
    <scope>NUCLEOTIDE SEQUENCE</scope>
    <source>
        <strain evidence="7">DSM 4395</strain>
    </source>
</reference>
<comment type="similarity">
    <text evidence="2">Belongs to the prokaryotic sulfate-binding protein family.</text>
</comment>
<feature type="domain" description="VWFA" evidence="6">
    <location>
        <begin position="394"/>
        <end position="601"/>
    </location>
</feature>
<dbReference type="RefSeq" id="WP_201243698.1">
    <property type="nucleotide sequence ID" value="NZ_NHSF01000013.1"/>
</dbReference>
<dbReference type="CDD" id="cd00198">
    <property type="entry name" value="vWFA"/>
    <property type="match status" value="1"/>
</dbReference>
<dbReference type="PANTHER" id="PTHR30368:SF2">
    <property type="entry name" value="SULFATE-BINDING PROTEIN"/>
    <property type="match status" value="1"/>
</dbReference>
<evidence type="ECO:0000259" key="6">
    <source>
        <dbReference type="PROSITE" id="PS50234"/>
    </source>
</evidence>
<dbReference type="SUPFAM" id="SSF53300">
    <property type="entry name" value="vWA-like"/>
    <property type="match status" value="1"/>
</dbReference>
<evidence type="ECO:0000313" key="7">
    <source>
        <dbReference type="EMBL" id="MBK5929340.1"/>
    </source>
</evidence>
<dbReference type="Pfam" id="PF00092">
    <property type="entry name" value="VWA"/>
    <property type="match status" value="1"/>
</dbReference>
<dbReference type="Proteomes" id="UP001296967">
    <property type="component" value="Unassembled WGS sequence"/>
</dbReference>
<dbReference type="InterPro" id="IPR036465">
    <property type="entry name" value="vWFA_dom_sf"/>
</dbReference>
<protein>
    <submittedName>
        <fullName evidence="7">VWA domain-containing protein</fullName>
    </submittedName>
</protein>
<dbReference type="AlphaFoldDB" id="A0AAJ0XF42"/>
<comment type="caution">
    <text evidence="7">The sequence shown here is derived from an EMBL/GenBank/DDBJ whole genome shotgun (WGS) entry which is preliminary data.</text>
</comment>
<dbReference type="SUPFAM" id="SSF53850">
    <property type="entry name" value="Periplasmic binding protein-like II"/>
    <property type="match status" value="1"/>
</dbReference>
<dbReference type="GO" id="GO:1902358">
    <property type="term" value="P:sulfate transmembrane transport"/>
    <property type="evidence" value="ECO:0007669"/>
    <property type="project" value="InterPro"/>
</dbReference>
<dbReference type="Pfam" id="PF13531">
    <property type="entry name" value="SBP_bac_11"/>
    <property type="match status" value="1"/>
</dbReference>
<keyword evidence="4" id="KW-0732">Signal</keyword>
<dbReference type="SMART" id="SM00327">
    <property type="entry name" value="VWA"/>
    <property type="match status" value="1"/>
</dbReference>
<name>A0AAJ0XF42_HALSE</name>
<evidence type="ECO:0000256" key="5">
    <source>
        <dbReference type="ARBA" id="ARBA00022764"/>
    </source>
</evidence>
<evidence type="ECO:0000256" key="2">
    <source>
        <dbReference type="ARBA" id="ARBA00006099"/>
    </source>
</evidence>
<dbReference type="InterPro" id="IPR002035">
    <property type="entry name" value="VWF_A"/>
</dbReference>
<comment type="subcellular location">
    <subcellularLocation>
        <location evidence="1">Periplasm</location>
    </subcellularLocation>
</comment>
<dbReference type="GO" id="GO:0042597">
    <property type="term" value="C:periplasmic space"/>
    <property type="evidence" value="ECO:0007669"/>
    <property type="project" value="UniProtKB-SubCell"/>
</dbReference>
<dbReference type="Gene3D" id="3.40.190.10">
    <property type="entry name" value="Periplasmic binding protein-like II"/>
    <property type="match status" value="1"/>
</dbReference>
<evidence type="ECO:0000256" key="1">
    <source>
        <dbReference type="ARBA" id="ARBA00004418"/>
    </source>
</evidence>
<sequence length="601" mass="65261">MQPDRSIRVWPPFISSLGVISLILIGLGSSAPALAAKRPNLCQPAADQVVVRFTYGSEKAAWIHEVTEAFNAEGFKTASGQRICVHAIPKGSGDSVNEIMNGQAGPDEVHATSPASDLYVNLVNYENSEQRGEDLLKVDGFLVSSPVVVAAWEPVVDQLGGADGVGWKALFEKAGSGGLRYGQTNPERSNSGLSALVAQFFAGAEVEEGRPVPRLSTAKVEDPQVQAFVEKVHENVIHYGASTGFYADKMTNGGPQYADAVVLYESDVIQANHAIRSRDLGYPRLVAVYPTEGTFVSNHPFAVVNRDWVDAEEEEGAKRYFEYLMSPSVQAQALPYGFRPGVALDIDPEIYAKVWNPENGTKPFDTVHRFLAAPSGKVVKAIRDAFRGIKNDAVVYLVIDRSGSMNAQIMDTELGQLRTRMEMAVDSADLLASRLQDDDRLALVLYDYDVAYSDLTPEGQPLAMTADGKARLRQTLEQVRPKGGTAMRQAIADAWNDICREMKASPEQRPIRVIVVLTDGIDNASKVTDQQLIKQLGFAQSDGRGGYLGDAQCKIPVFGVAFGDKADDRSLKAISEAAGGETRRGDSGEIRAIFKRFSDLL</sequence>
<keyword evidence="5" id="KW-0574">Periplasm</keyword>